<dbReference type="UniPathway" id="UPA00850"/>
<dbReference type="FunCoup" id="A0A7M7PM37">
    <property type="interactions" value="1356"/>
</dbReference>
<evidence type="ECO:0000313" key="14">
    <source>
        <dbReference type="EnsemblMetazoa" id="XP_030853475"/>
    </source>
</evidence>
<dbReference type="NCBIfam" id="TIGR01499">
    <property type="entry name" value="folC"/>
    <property type="match status" value="1"/>
</dbReference>
<dbReference type="GO" id="GO:0005737">
    <property type="term" value="C:cytoplasm"/>
    <property type="evidence" value="ECO:0000318"/>
    <property type="project" value="GO_Central"/>
</dbReference>
<keyword evidence="4" id="KW-0554">One-carbon metabolism</keyword>
<reference evidence="14" key="2">
    <citation type="submission" date="2021-01" db="UniProtKB">
        <authorList>
            <consortium name="EnsemblMetazoa"/>
        </authorList>
    </citation>
    <scope>IDENTIFICATION</scope>
</reference>
<dbReference type="GO" id="GO:0005829">
    <property type="term" value="C:cytosol"/>
    <property type="evidence" value="ECO:0000318"/>
    <property type="project" value="GO_Central"/>
</dbReference>
<dbReference type="SUPFAM" id="SSF53244">
    <property type="entry name" value="MurD-like peptide ligases, peptide-binding domain"/>
    <property type="match status" value="1"/>
</dbReference>
<feature type="compositionally biased region" description="Polar residues" evidence="13">
    <location>
        <begin position="110"/>
        <end position="119"/>
    </location>
</feature>
<dbReference type="Proteomes" id="UP000007110">
    <property type="component" value="Unassembled WGS sequence"/>
</dbReference>
<keyword evidence="7" id="KW-0547">Nucleotide-binding</keyword>
<dbReference type="GO" id="GO:0004326">
    <property type="term" value="F:tetrahydrofolylpolyglutamate synthase activity"/>
    <property type="evidence" value="ECO:0000318"/>
    <property type="project" value="GO_Central"/>
</dbReference>
<dbReference type="InterPro" id="IPR036615">
    <property type="entry name" value="Mur_ligase_C_dom_sf"/>
</dbReference>
<dbReference type="PROSITE" id="PS01011">
    <property type="entry name" value="FOLYLPOLYGLU_SYNT_1"/>
    <property type="match status" value="1"/>
</dbReference>
<dbReference type="InterPro" id="IPR018109">
    <property type="entry name" value="Folylpolyglutamate_synth_CS"/>
</dbReference>
<feature type="region of interest" description="Disordered" evidence="13">
    <location>
        <begin position="627"/>
        <end position="651"/>
    </location>
</feature>
<evidence type="ECO:0000256" key="8">
    <source>
        <dbReference type="ARBA" id="ARBA00022840"/>
    </source>
</evidence>
<dbReference type="InterPro" id="IPR036565">
    <property type="entry name" value="Mur-like_cat_sf"/>
</dbReference>
<dbReference type="FunFam" id="3.40.1190.10:FF:000008">
    <property type="entry name" value="Folylpolyglutamate synthase"/>
    <property type="match status" value="1"/>
</dbReference>
<evidence type="ECO:0000256" key="1">
    <source>
        <dbReference type="ARBA" id="ARBA00005150"/>
    </source>
</evidence>
<dbReference type="GO" id="GO:0046901">
    <property type="term" value="P:tetrahydrofolylpolyglutamate biosynthetic process"/>
    <property type="evidence" value="ECO:0000318"/>
    <property type="project" value="GO_Central"/>
</dbReference>
<evidence type="ECO:0000256" key="11">
    <source>
        <dbReference type="ARBA" id="ARBA00030876"/>
    </source>
</evidence>
<name>A0A7M7PM37_STRPU</name>
<keyword evidence="6" id="KW-0479">Metal-binding</keyword>
<proteinExistence type="inferred from homology"/>
<protein>
    <recommendedName>
        <fullName evidence="3">tetrahydrofolate synthase</fullName>
        <ecNumber evidence="3">6.3.2.17</ecNumber>
    </recommendedName>
    <alternativeName>
        <fullName evidence="11">Folylpoly-gamma-glutamate synthetase</fullName>
    </alternativeName>
    <alternativeName>
        <fullName evidence="10">Tetrahydrofolylpolyglutamate synthase</fullName>
    </alternativeName>
</protein>
<comment type="pathway">
    <text evidence="1">Cofactor biosynthesis; tetrahydrofolylpolyglutamate biosynthesis.</text>
</comment>
<dbReference type="EC" id="6.3.2.17" evidence="3"/>
<dbReference type="EnsemblMetazoa" id="XM_030997615">
    <property type="protein sequence ID" value="XP_030853475"/>
    <property type="gene ID" value="LOC115929174"/>
</dbReference>
<dbReference type="PROSITE" id="PS01012">
    <property type="entry name" value="FOLYLPOLYGLU_SYNT_2"/>
    <property type="match status" value="1"/>
</dbReference>
<evidence type="ECO:0000256" key="10">
    <source>
        <dbReference type="ARBA" id="ARBA00030592"/>
    </source>
</evidence>
<keyword evidence="15" id="KW-1185">Reference proteome</keyword>
<evidence type="ECO:0000313" key="15">
    <source>
        <dbReference type="Proteomes" id="UP000007110"/>
    </source>
</evidence>
<dbReference type="PANTHER" id="PTHR11136">
    <property type="entry name" value="FOLYLPOLYGLUTAMATE SYNTHASE-RELATED"/>
    <property type="match status" value="1"/>
</dbReference>
<dbReference type="Gene3D" id="3.40.1190.10">
    <property type="entry name" value="Mur-like, catalytic domain"/>
    <property type="match status" value="1"/>
</dbReference>
<dbReference type="OrthoDB" id="5212574at2759"/>
<evidence type="ECO:0000256" key="6">
    <source>
        <dbReference type="ARBA" id="ARBA00022723"/>
    </source>
</evidence>
<keyword evidence="5" id="KW-0436">Ligase</keyword>
<dbReference type="GO" id="GO:0005739">
    <property type="term" value="C:mitochondrion"/>
    <property type="evidence" value="ECO:0000318"/>
    <property type="project" value="GO_Central"/>
</dbReference>
<dbReference type="GeneID" id="115929174"/>
<feature type="region of interest" description="Disordered" evidence="13">
    <location>
        <begin position="410"/>
        <end position="432"/>
    </location>
</feature>
<evidence type="ECO:0000256" key="13">
    <source>
        <dbReference type="SAM" id="MobiDB-lite"/>
    </source>
</evidence>
<comment type="catalytic activity">
    <reaction evidence="12">
        <text>(6S)-5,6,7,8-tetrahydrofolyl-(gamma-L-Glu)(n) + L-glutamate + ATP = (6S)-5,6,7,8-tetrahydrofolyl-(gamma-L-Glu)(n+1) + ADP + phosphate + H(+)</text>
        <dbReference type="Rhea" id="RHEA:10580"/>
        <dbReference type="Rhea" id="RHEA-COMP:14738"/>
        <dbReference type="Rhea" id="RHEA-COMP:14740"/>
        <dbReference type="ChEBI" id="CHEBI:15378"/>
        <dbReference type="ChEBI" id="CHEBI:29985"/>
        <dbReference type="ChEBI" id="CHEBI:30616"/>
        <dbReference type="ChEBI" id="CHEBI:43474"/>
        <dbReference type="ChEBI" id="CHEBI:141005"/>
        <dbReference type="ChEBI" id="CHEBI:456216"/>
        <dbReference type="EC" id="6.3.2.17"/>
    </reaction>
</comment>
<dbReference type="KEGG" id="spu:115929174"/>
<reference evidence="15" key="1">
    <citation type="submission" date="2015-02" db="EMBL/GenBank/DDBJ databases">
        <title>Genome sequencing for Strongylocentrotus purpuratus.</title>
        <authorList>
            <person name="Murali S."/>
            <person name="Liu Y."/>
            <person name="Vee V."/>
            <person name="English A."/>
            <person name="Wang M."/>
            <person name="Skinner E."/>
            <person name="Han Y."/>
            <person name="Muzny D.M."/>
            <person name="Worley K.C."/>
            <person name="Gibbs R.A."/>
        </authorList>
    </citation>
    <scope>NUCLEOTIDE SEQUENCE</scope>
</reference>
<keyword evidence="8" id="KW-0067">ATP-binding</keyword>
<dbReference type="InterPro" id="IPR001645">
    <property type="entry name" value="Folylpolyglutamate_synth"/>
</dbReference>
<dbReference type="GO" id="GO:0006730">
    <property type="term" value="P:one-carbon metabolic process"/>
    <property type="evidence" value="ECO:0007669"/>
    <property type="project" value="UniProtKB-KW"/>
</dbReference>
<dbReference type="SUPFAM" id="SSF53623">
    <property type="entry name" value="MurD-like peptide ligases, catalytic domain"/>
    <property type="match status" value="1"/>
</dbReference>
<dbReference type="AlphaFoldDB" id="A0A7M7PM37"/>
<dbReference type="InParanoid" id="A0A7M7PM37"/>
<dbReference type="Gene3D" id="3.90.190.20">
    <property type="entry name" value="Mur ligase, C-terminal domain"/>
    <property type="match status" value="1"/>
</dbReference>
<evidence type="ECO:0000256" key="9">
    <source>
        <dbReference type="ARBA" id="ARBA00022842"/>
    </source>
</evidence>
<evidence type="ECO:0000256" key="5">
    <source>
        <dbReference type="ARBA" id="ARBA00022598"/>
    </source>
</evidence>
<evidence type="ECO:0000256" key="12">
    <source>
        <dbReference type="ARBA" id="ARBA00047493"/>
    </source>
</evidence>
<feature type="region of interest" description="Disordered" evidence="13">
    <location>
        <begin position="94"/>
        <end position="119"/>
    </location>
</feature>
<dbReference type="OMA" id="NTENDVM"/>
<dbReference type="GO" id="GO:0005524">
    <property type="term" value="F:ATP binding"/>
    <property type="evidence" value="ECO:0007669"/>
    <property type="project" value="UniProtKB-KW"/>
</dbReference>
<dbReference type="PANTHER" id="PTHR11136:SF5">
    <property type="entry name" value="FOLYLPOLYGLUTAMATE SYNTHASE, MITOCHONDRIAL"/>
    <property type="match status" value="1"/>
</dbReference>
<organism evidence="14 15">
    <name type="scientific">Strongylocentrotus purpuratus</name>
    <name type="common">Purple sea urchin</name>
    <dbReference type="NCBI Taxonomy" id="7668"/>
    <lineage>
        <taxon>Eukaryota</taxon>
        <taxon>Metazoa</taxon>
        <taxon>Echinodermata</taxon>
        <taxon>Eleutherozoa</taxon>
        <taxon>Echinozoa</taxon>
        <taxon>Echinoidea</taxon>
        <taxon>Euechinoidea</taxon>
        <taxon>Echinacea</taxon>
        <taxon>Camarodonta</taxon>
        <taxon>Echinidea</taxon>
        <taxon>Strongylocentrotidae</taxon>
        <taxon>Strongylocentrotus</taxon>
    </lineage>
</organism>
<dbReference type="RefSeq" id="XP_030853475.1">
    <property type="nucleotide sequence ID" value="XM_030997615.1"/>
</dbReference>
<dbReference type="GO" id="GO:0046872">
    <property type="term" value="F:metal ion binding"/>
    <property type="evidence" value="ECO:0007669"/>
    <property type="project" value="UniProtKB-KW"/>
</dbReference>
<evidence type="ECO:0000256" key="7">
    <source>
        <dbReference type="ARBA" id="ARBA00022741"/>
    </source>
</evidence>
<evidence type="ECO:0000256" key="4">
    <source>
        <dbReference type="ARBA" id="ARBA00022563"/>
    </source>
</evidence>
<keyword evidence="9" id="KW-0460">Magnesium</keyword>
<evidence type="ECO:0000256" key="3">
    <source>
        <dbReference type="ARBA" id="ARBA00013025"/>
    </source>
</evidence>
<evidence type="ECO:0000256" key="2">
    <source>
        <dbReference type="ARBA" id="ARBA00008276"/>
    </source>
</evidence>
<accession>A0A7M7PM37</accession>
<sequence>MLRLGSCFRQFHSLHPSIAPPGCRRQPVAWTIASIQQSQPLIICKSSYKVQIHNRLLKQRSVSPLAHTSPSKYSRLDNKMRDLVNIASMGSSSTLAANASPKKPEKAANRASSTGQSVVGSTDEVYQEAIRKLNTLQSNAKTLDEIRKNRDMGAYKNIPDVIDGATRVGISVSSNILERLDELSCIHVAGTKGKGSVCAFTESILRASGFKTGFYSSPHLVEVRERIRINGQPLPKEDFAKNFFTVYNRLEATKEDYDGKMPAYFRFLTLLAFHTFLEEKVDVAIMEVGIGGEYDCTNIIRKPVVVGITSLGIDHIGVLGNTIDKIAWHKAGIIKSGRPAFTVPQPENSIQVIKERAREKEASLQVVPSLMSYGFHGDDVSLGLAGMHQYMNATLALQLAKTWVTEERPGKIDFDDDDDEPSSKHPRIADTLPVTDEVLNTGDVTEAQPFTVPKQFIKGLMSCYWPGRNQIIRRKNITYYLDGAHTPRSIKACCKWFNRKAEMDARDLEGPVAKVLIFNTTGERDEYSLLPKLVESGFHGVVFCPNIISLYSHEASADTTNHTTTTEKQMKRCEKNLEAFQHLLKQLQRDVYSSELPTAAHGDYSRIEVAQASGSLHHQTVQYTPTNVVDQPSSTCNQSGDRTLTTSQDGTGSDRFVDAKLVKLSSMTDALQWAACCKDSNLSSPSLHDPTPSNHATSANHIQVLITGSLHLVGGVIGILDPELASRPDPE</sequence>
<comment type="similarity">
    <text evidence="2">Belongs to the folylpolyglutamate synthase family.</text>
</comment>